<keyword evidence="2" id="KW-0812">Transmembrane</keyword>
<dbReference type="Gene3D" id="3.30.565.10">
    <property type="entry name" value="Histidine kinase-like ATPase, C-terminal domain"/>
    <property type="match status" value="1"/>
</dbReference>
<keyword evidence="2" id="KW-0472">Membrane</keyword>
<organism evidence="3 4">
    <name type="scientific">[Ruminococcus] torques</name>
    <dbReference type="NCBI Taxonomy" id="33039"/>
    <lineage>
        <taxon>Bacteria</taxon>
        <taxon>Bacillati</taxon>
        <taxon>Bacillota</taxon>
        <taxon>Clostridia</taxon>
        <taxon>Lachnospirales</taxon>
        <taxon>Lachnospiraceae</taxon>
        <taxon>Mediterraneibacter</taxon>
    </lineage>
</organism>
<reference evidence="3 4" key="1">
    <citation type="submission" date="2015-09" db="EMBL/GenBank/DDBJ databases">
        <authorList>
            <consortium name="Pathogen Informatics"/>
        </authorList>
    </citation>
    <scope>NUCLEOTIDE SEQUENCE [LARGE SCALE GENOMIC DNA]</scope>
    <source>
        <strain evidence="3 4">2789STDY5834889</strain>
    </source>
</reference>
<dbReference type="OrthoDB" id="9781904at2"/>
<dbReference type="RefSeq" id="WP_055171738.1">
    <property type="nucleotide sequence ID" value="NZ_CZBX01000004.1"/>
</dbReference>
<evidence type="ECO:0000256" key="2">
    <source>
        <dbReference type="SAM" id="Phobius"/>
    </source>
</evidence>
<dbReference type="AlphaFoldDB" id="A0A174ZMC4"/>
<evidence type="ECO:0000256" key="1">
    <source>
        <dbReference type="SAM" id="Coils"/>
    </source>
</evidence>
<feature type="coiled-coil region" evidence="1">
    <location>
        <begin position="222"/>
        <end position="252"/>
    </location>
</feature>
<evidence type="ECO:0008006" key="5">
    <source>
        <dbReference type="Google" id="ProtNLM"/>
    </source>
</evidence>
<evidence type="ECO:0000313" key="4">
    <source>
        <dbReference type="Proteomes" id="UP000078383"/>
    </source>
</evidence>
<dbReference type="InterPro" id="IPR036890">
    <property type="entry name" value="HATPase_C_sf"/>
</dbReference>
<feature type="transmembrane region" description="Helical" evidence="2">
    <location>
        <begin position="43"/>
        <end position="62"/>
    </location>
</feature>
<keyword evidence="1" id="KW-0175">Coiled coil</keyword>
<proteinExistence type="predicted"/>
<accession>A0A174ZMC4</accession>
<evidence type="ECO:0000313" key="3">
    <source>
        <dbReference type="EMBL" id="CUQ85326.1"/>
    </source>
</evidence>
<keyword evidence="2" id="KW-1133">Transmembrane helix</keyword>
<name>A0A174ZMC4_9FIRM</name>
<dbReference type="Proteomes" id="UP000078383">
    <property type="component" value="Unassembled WGS sequence"/>
</dbReference>
<gene>
    <name evidence="3" type="ORF">ERS852502_01123</name>
</gene>
<dbReference type="SUPFAM" id="SSF55874">
    <property type="entry name" value="ATPase domain of HSP90 chaperone/DNA topoisomerase II/histidine kinase"/>
    <property type="match status" value="1"/>
</dbReference>
<feature type="transmembrane region" description="Helical" evidence="2">
    <location>
        <begin position="82"/>
        <end position="100"/>
    </location>
</feature>
<dbReference type="EMBL" id="CZBX01000004">
    <property type="protein sequence ID" value="CUQ85326.1"/>
    <property type="molecule type" value="Genomic_DNA"/>
</dbReference>
<feature type="transmembrane region" description="Helical" evidence="2">
    <location>
        <begin position="12"/>
        <end position="31"/>
    </location>
</feature>
<protein>
    <recommendedName>
        <fullName evidence="5">Sensory histidine kinase UhpB</fullName>
    </recommendedName>
</protein>
<sequence>MYNYVTDSVKLHNTLMVLMEISLILELWILFSRIMRKEKLKKMVSIGVLFFSSFCVMCVFLNDHRYQIGDNDHPSCMIDVPVWTLFAGMFLLLLSLCLLIRKEIIVCRKSISFWSVKETIDNVPCGVCVSDPLGRIVLSNKKMRELGRKLTGEALQNYEDLKIVLGGGKIISGITKLSEESSVFYLSDNTVWMFQEYMLSELELEGYIQTVAFDISEIYYNSEKIRMNNEKLEVLNKKLKKMYAQIDDSIREQETLKMKMQVHDSFGRSLLTIRRMLESHKETDHMENQLEILKQSVYILSGITQDDPDKQYQETIRHAQKLGVSVEIEGEICEEAKVALITDKAIRECVTNCIRHAHGSKVYVQSYKILEGWKIRITNDGENPKEGSKEGGGLSALREAVEREGGQMITRFAPRFLLVLELPLGGTED</sequence>